<feature type="domain" description="PHD-type" evidence="9">
    <location>
        <begin position="237"/>
        <end position="288"/>
    </location>
</feature>
<feature type="domain" description="Bromo" evidence="8">
    <location>
        <begin position="383"/>
        <end position="453"/>
    </location>
</feature>
<dbReference type="GO" id="GO:0000978">
    <property type="term" value="F:RNA polymerase II cis-regulatory region sequence-specific DNA binding"/>
    <property type="evidence" value="ECO:0007669"/>
    <property type="project" value="TreeGrafter"/>
</dbReference>
<feature type="domain" description="PHD-type" evidence="9">
    <location>
        <begin position="297"/>
        <end position="348"/>
    </location>
</feature>
<gene>
    <name evidence="10" type="ORF">CRE_24962</name>
</gene>
<dbReference type="Gene3D" id="3.30.40.10">
    <property type="entry name" value="Zinc/RING finger domain, C3HC4 (zinc finger)"/>
    <property type="match status" value="2"/>
</dbReference>
<feature type="region of interest" description="Disordered" evidence="7">
    <location>
        <begin position="483"/>
        <end position="510"/>
    </location>
</feature>
<evidence type="ECO:0000256" key="1">
    <source>
        <dbReference type="ARBA" id="ARBA00022723"/>
    </source>
</evidence>
<dbReference type="PROSITE" id="PS50016">
    <property type="entry name" value="ZF_PHD_2"/>
    <property type="match status" value="2"/>
</dbReference>
<accession>E3MHN0</accession>
<evidence type="ECO:0000313" key="10">
    <source>
        <dbReference type="EMBL" id="EFP02159.1"/>
    </source>
</evidence>
<feature type="compositionally biased region" description="Low complexity" evidence="7">
    <location>
        <begin position="192"/>
        <end position="201"/>
    </location>
</feature>
<dbReference type="Pfam" id="PF00628">
    <property type="entry name" value="PHD"/>
    <property type="match status" value="2"/>
</dbReference>
<keyword evidence="4 5" id="KW-0103">Bromodomain</keyword>
<dbReference type="InterPro" id="IPR036427">
    <property type="entry name" value="Bromodomain-like_sf"/>
</dbReference>
<dbReference type="OMA" id="ITEVCVM"/>
<dbReference type="GO" id="GO:0006357">
    <property type="term" value="P:regulation of transcription by RNA polymerase II"/>
    <property type="evidence" value="ECO:0007669"/>
    <property type="project" value="InterPro"/>
</dbReference>
<dbReference type="InterPro" id="IPR019787">
    <property type="entry name" value="Znf_PHD-finger"/>
</dbReference>
<dbReference type="PROSITE" id="PS50014">
    <property type="entry name" value="BROMODOMAIN_2"/>
    <property type="match status" value="1"/>
</dbReference>
<keyword evidence="2 6" id="KW-0863">Zinc-finger</keyword>
<evidence type="ECO:0000256" key="7">
    <source>
        <dbReference type="SAM" id="MobiDB-lite"/>
    </source>
</evidence>
<dbReference type="Pfam" id="PF00439">
    <property type="entry name" value="Bromodomain"/>
    <property type="match status" value="1"/>
</dbReference>
<dbReference type="SMART" id="SM00297">
    <property type="entry name" value="BROMO"/>
    <property type="match status" value="1"/>
</dbReference>
<sequence>MVLRTVFLPTACYTMPPPAYCTSDMARFSSLSLSCAFQESDSKDSKKTFVSSESPDENLENEIAEILPQFESADSDWSAFGYLLNEQPTTSTSRKVTVFQKPVEPIGKGTKRRRRMNADMEIAAAKPKTEVKKEVINPADITLGGDTYDYGKERKPLDSIASGVARRRRTSANLSKSEDDNDHHHHNHPHHSSSSTASSTTRGIKERRTSEPPQQPRVTFYTPSSGSGVIGDIDEGIPHCTCQKLFDASRMYIQCDMCARWYHGDCVGVNEKIAAKFENWTCEQCIEEQERCKEQPALYCVCQKPYDDTKFYVGCDSCQGWFHPECVGTTREQAEQAADYNCPNCIRDGYESEASEASVSSRTSVQLTRADYTHVVELLELLLEHRMSTPFRNPVDLNEFPDYNHIIRKPMDLSTISKKVETTGYLYLGEFVNDVNLMFENAKTYNPKDNAVFKCAETMQEVFDKKLIEVREEMTRRQQLLHLHQQQSLDPMSSARKRVQSESQKTTDSLDIDSDQLLPLDASLMKYFF</sequence>
<dbReference type="InterPro" id="IPR001965">
    <property type="entry name" value="Znf_PHD"/>
</dbReference>
<dbReference type="STRING" id="31234.E3MHN0"/>
<protein>
    <submittedName>
        <fullName evidence="10">Uncharacterized protein</fullName>
    </submittedName>
</protein>
<dbReference type="InterPro" id="IPR038028">
    <property type="entry name" value="BPTF"/>
</dbReference>
<dbReference type="SUPFAM" id="SSF57903">
    <property type="entry name" value="FYVE/PHD zinc finger"/>
    <property type="match status" value="2"/>
</dbReference>
<dbReference type="CDD" id="cd15560">
    <property type="entry name" value="PHD2_3_BPTF"/>
    <property type="match status" value="1"/>
</dbReference>
<organism evidence="11">
    <name type="scientific">Caenorhabditis remanei</name>
    <name type="common">Caenorhabditis vulgaris</name>
    <dbReference type="NCBI Taxonomy" id="31234"/>
    <lineage>
        <taxon>Eukaryota</taxon>
        <taxon>Metazoa</taxon>
        <taxon>Ecdysozoa</taxon>
        <taxon>Nematoda</taxon>
        <taxon>Chromadorea</taxon>
        <taxon>Rhabditida</taxon>
        <taxon>Rhabditina</taxon>
        <taxon>Rhabditomorpha</taxon>
        <taxon>Rhabditoidea</taxon>
        <taxon>Rhabditidae</taxon>
        <taxon>Peloderinae</taxon>
        <taxon>Caenorhabditis</taxon>
    </lineage>
</organism>
<keyword evidence="11" id="KW-1185">Reference proteome</keyword>
<evidence type="ECO:0000256" key="2">
    <source>
        <dbReference type="ARBA" id="ARBA00022771"/>
    </source>
</evidence>
<name>E3MHN0_CAERE</name>
<keyword evidence="3" id="KW-0862">Zinc</keyword>
<dbReference type="OrthoDB" id="784962at2759"/>
<dbReference type="InterPro" id="IPR001487">
    <property type="entry name" value="Bromodomain"/>
</dbReference>
<dbReference type="EMBL" id="DS268446">
    <property type="protein sequence ID" value="EFP02159.1"/>
    <property type="molecule type" value="Genomic_DNA"/>
</dbReference>
<dbReference type="GO" id="GO:0008270">
    <property type="term" value="F:zinc ion binding"/>
    <property type="evidence" value="ECO:0007669"/>
    <property type="project" value="UniProtKB-KW"/>
</dbReference>
<dbReference type="GO" id="GO:0016589">
    <property type="term" value="C:NURF complex"/>
    <property type="evidence" value="ECO:0007669"/>
    <property type="project" value="InterPro"/>
</dbReference>
<dbReference type="HOGENOM" id="CLU_041344_0_0_1"/>
<dbReference type="SUPFAM" id="SSF47370">
    <property type="entry name" value="Bromodomain"/>
    <property type="match status" value="1"/>
</dbReference>
<dbReference type="AlphaFoldDB" id="E3MHN0"/>
<evidence type="ECO:0000256" key="3">
    <source>
        <dbReference type="ARBA" id="ARBA00022833"/>
    </source>
</evidence>
<dbReference type="Gene3D" id="1.20.920.10">
    <property type="entry name" value="Bromodomain-like"/>
    <property type="match status" value="1"/>
</dbReference>
<dbReference type="PANTHER" id="PTHR45975:SF2">
    <property type="entry name" value="NUCLEOSOME-REMODELING FACTOR SUBUNIT BPTF"/>
    <property type="match status" value="1"/>
</dbReference>
<dbReference type="InterPro" id="IPR013083">
    <property type="entry name" value="Znf_RING/FYVE/PHD"/>
</dbReference>
<dbReference type="PRINTS" id="PR00503">
    <property type="entry name" value="BROMODOMAIN"/>
</dbReference>
<dbReference type="SMART" id="SM00249">
    <property type="entry name" value="PHD"/>
    <property type="match status" value="2"/>
</dbReference>
<evidence type="ECO:0000259" key="9">
    <source>
        <dbReference type="PROSITE" id="PS50016"/>
    </source>
</evidence>
<reference evidence="10" key="1">
    <citation type="submission" date="2007-07" db="EMBL/GenBank/DDBJ databases">
        <title>PCAP assembly of the Caenorhabditis remanei genome.</title>
        <authorList>
            <consortium name="The Caenorhabditis remanei Sequencing Consortium"/>
            <person name="Wilson R.K."/>
        </authorList>
    </citation>
    <scope>NUCLEOTIDE SEQUENCE [LARGE SCALE GENOMIC DNA]</scope>
    <source>
        <strain evidence="10">PB4641</strain>
    </source>
</reference>
<evidence type="ECO:0000259" key="8">
    <source>
        <dbReference type="PROSITE" id="PS50014"/>
    </source>
</evidence>
<dbReference type="Proteomes" id="UP000008281">
    <property type="component" value="Unassembled WGS sequence"/>
</dbReference>
<evidence type="ECO:0000313" key="11">
    <source>
        <dbReference type="Proteomes" id="UP000008281"/>
    </source>
</evidence>
<keyword evidence="1" id="KW-0479">Metal-binding</keyword>
<dbReference type="PANTHER" id="PTHR45975">
    <property type="entry name" value="NUCLEOSOME-REMODELING FACTOR SUBUNIT BPTF"/>
    <property type="match status" value="1"/>
</dbReference>
<dbReference type="InterPro" id="IPR011011">
    <property type="entry name" value="Znf_FYVE_PHD"/>
</dbReference>
<evidence type="ECO:0000256" key="6">
    <source>
        <dbReference type="PROSITE-ProRule" id="PRU00146"/>
    </source>
</evidence>
<dbReference type="eggNOG" id="KOG1632">
    <property type="taxonomic scope" value="Eukaryota"/>
</dbReference>
<proteinExistence type="predicted"/>
<feature type="region of interest" description="Disordered" evidence="7">
    <location>
        <begin position="159"/>
        <end position="225"/>
    </location>
</feature>
<evidence type="ECO:0000256" key="5">
    <source>
        <dbReference type="PROSITE-ProRule" id="PRU00035"/>
    </source>
</evidence>
<evidence type="ECO:0000256" key="4">
    <source>
        <dbReference type="ARBA" id="ARBA00023117"/>
    </source>
</evidence>
<dbReference type="InParanoid" id="E3MHN0"/>